<dbReference type="NCBIfam" id="TIGR01845">
    <property type="entry name" value="outer_NodT"/>
    <property type="match status" value="1"/>
</dbReference>
<dbReference type="GO" id="GO:0015562">
    <property type="term" value="F:efflux transmembrane transporter activity"/>
    <property type="evidence" value="ECO:0007669"/>
    <property type="project" value="InterPro"/>
</dbReference>
<comment type="subcellular location">
    <subcellularLocation>
        <location evidence="2">Cell membrane</location>
        <topology evidence="2">Lipid-anchor</topology>
    </subcellularLocation>
</comment>
<dbReference type="PANTHER" id="PTHR30203">
    <property type="entry name" value="OUTER MEMBRANE CATION EFFLUX PROTEIN"/>
    <property type="match status" value="1"/>
</dbReference>
<dbReference type="Proteomes" id="UP000267418">
    <property type="component" value="Unassembled WGS sequence"/>
</dbReference>
<evidence type="ECO:0000256" key="1">
    <source>
        <dbReference type="ARBA" id="ARBA00007613"/>
    </source>
</evidence>
<organism evidence="3 4">
    <name type="scientific">Variovorax gossypii</name>
    <dbReference type="NCBI Taxonomy" id="1679495"/>
    <lineage>
        <taxon>Bacteria</taxon>
        <taxon>Pseudomonadati</taxon>
        <taxon>Pseudomonadota</taxon>
        <taxon>Betaproteobacteria</taxon>
        <taxon>Burkholderiales</taxon>
        <taxon>Comamonadaceae</taxon>
        <taxon>Variovorax</taxon>
    </lineage>
</organism>
<accession>A0A3S0JUP1</accession>
<dbReference type="InterPro" id="IPR003423">
    <property type="entry name" value="OMP_efflux"/>
</dbReference>
<evidence type="ECO:0000313" key="4">
    <source>
        <dbReference type="Proteomes" id="UP000267418"/>
    </source>
</evidence>
<dbReference type="AlphaFoldDB" id="A0A3S0JUP1"/>
<keyword evidence="2" id="KW-0472">Membrane</keyword>
<keyword evidence="2" id="KW-0812">Transmembrane</keyword>
<dbReference type="PANTHER" id="PTHR30203:SF32">
    <property type="entry name" value="CATION EFFLUX SYSTEM PROTEIN CUSC"/>
    <property type="match status" value="1"/>
</dbReference>
<keyword evidence="2" id="KW-1134">Transmembrane beta strand</keyword>
<keyword evidence="2" id="KW-0449">Lipoprotein</keyword>
<protein>
    <submittedName>
        <fullName evidence="3">TolC family protein</fullName>
    </submittedName>
</protein>
<proteinExistence type="inferred from homology"/>
<dbReference type="Gene3D" id="2.20.200.10">
    <property type="entry name" value="Outer membrane efflux proteins (OEP)"/>
    <property type="match status" value="1"/>
</dbReference>
<keyword evidence="2" id="KW-0564">Palmitate</keyword>
<sequence length="470" mass="51089">MTALTVALAGCTALTRTPYQQPPVPMPARFEYSASTADARHHEAWWRSFGDPQLDGWIDHALERNPDLAAAGIRVRRASLEAQLAGNALRPAWDGVVSASASRALSGESQRTREAASVNLGVRWEIDLFDRLAAQRDAAGFEAQASTQDREAVALSLVAATASLYWQLGHANERIASARQSLAYSHRTRELIGAQHQAGSVSRLELREAEQSLAEQQALLSQLVQTRNELHQALGILFDGALPTGPEPQRLPDAMPAPVGAGLPAQLLGRRPDLRAAELRLRASLASRDAAIARFYPTLSLTGGLGAASTSLLEVLRNPVATLGAEMTLPFLNAREMQLSSAIARTRHEEAIVAFRKSLYTALAEVERALSARTQLSLQDVARQRAREEAAESEKLYEVRYRNGQIPLRSWLDAQERKRAAELAQAATRLALLLNHLTLHRVLGGPIPARDNIGAAREGDGSVNLAKRRS</sequence>
<gene>
    <name evidence="3" type="ORF">EJP69_19560</name>
</gene>
<keyword evidence="4" id="KW-1185">Reference proteome</keyword>
<dbReference type="EMBL" id="RXOE01000005">
    <property type="protein sequence ID" value="RTQ33108.1"/>
    <property type="molecule type" value="Genomic_DNA"/>
</dbReference>
<dbReference type="InterPro" id="IPR010131">
    <property type="entry name" value="MdtP/NodT-like"/>
</dbReference>
<dbReference type="GO" id="GO:0005886">
    <property type="term" value="C:plasma membrane"/>
    <property type="evidence" value="ECO:0007669"/>
    <property type="project" value="UniProtKB-SubCell"/>
</dbReference>
<dbReference type="Gene3D" id="1.20.1600.10">
    <property type="entry name" value="Outer membrane efflux proteins (OEP)"/>
    <property type="match status" value="1"/>
</dbReference>
<evidence type="ECO:0000313" key="3">
    <source>
        <dbReference type="EMBL" id="RTQ33108.1"/>
    </source>
</evidence>
<dbReference type="SUPFAM" id="SSF56954">
    <property type="entry name" value="Outer membrane efflux proteins (OEP)"/>
    <property type="match status" value="1"/>
</dbReference>
<name>A0A3S0JUP1_9BURK</name>
<reference evidence="3 4" key="1">
    <citation type="submission" date="2018-12" db="EMBL/GenBank/DDBJ databases">
        <title>The genome of Variovorax gossypii DSM 100435.</title>
        <authorList>
            <person name="Gao J."/>
            <person name="Sun J."/>
        </authorList>
    </citation>
    <scope>NUCLEOTIDE SEQUENCE [LARGE SCALE GENOMIC DNA]</scope>
    <source>
        <strain evidence="3 4">DSM 100435</strain>
    </source>
</reference>
<dbReference type="Pfam" id="PF02321">
    <property type="entry name" value="OEP"/>
    <property type="match status" value="2"/>
</dbReference>
<comment type="similarity">
    <text evidence="1 2">Belongs to the outer membrane factor (OMF) (TC 1.B.17) family.</text>
</comment>
<evidence type="ECO:0000256" key="2">
    <source>
        <dbReference type="RuleBase" id="RU362097"/>
    </source>
</evidence>
<comment type="caution">
    <text evidence="3">The sequence shown here is derived from an EMBL/GenBank/DDBJ whole genome shotgun (WGS) entry which is preliminary data.</text>
</comment>
<dbReference type="OrthoDB" id="9770517at2"/>